<accession>A0A1G5W8Z4</accession>
<dbReference type="FunFam" id="2.70.210.12:FF:000001">
    <property type="entry name" value="GTPase Obg"/>
    <property type="match status" value="1"/>
</dbReference>
<feature type="binding site" evidence="9">
    <location>
        <begin position="165"/>
        <end position="172"/>
    </location>
    <ligand>
        <name>GTP</name>
        <dbReference type="ChEBI" id="CHEBI:37565"/>
    </ligand>
</feature>
<dbReference type="PROSITE" id="PS00905">
    <property type="entry name" value="GTP1_OBG"/>
    <property type="match status" value="1"/>
</dbReference>
<evidence type="ECO:0000256" key="5">
    <source>
        <dbReference type="ARBA" id="ARBA00022741"/>
    </source>
</evidence>
<evidence type="ECO:0000256" key="3">
    <source>
        <dbReference type="ARBA" id="ARBA00022490"/>
    </source>
</evidence>
<comment type="subunit">
    <text evidence="9">Monomer.</text>
</comment>
<evidence type="ECO:0000256" key="7">
    <source>
        <dbReference type="ARBA" id="ARBA00022842"/>
    </source>
</evidence>
<dbReference type="OrthoDB" id="9807318at2"/>
<proteinExistence type="inferred from homology"/>
<dbReference type="NCBIfam" id="NF008955">
    <property type="entry name" value="PRK12297.1"/>
    <property type="match status" value="1"/>
</dbReference>
<dbReference type="Pfam" id="PF01018">
    <property type="entry name" value="GTP1_OBG"/>
    <property type="match status" value="1"/>
</dbReference>
<dbReference type="STRING" id="209880.SAMN02910343_01228"/>
<dbReference type="HAMAP" id="MF_01454">
    <property type="entry name" value="GTPase_Obg"/>
    <property type="match status" value="1"/>
</dbReference>
<feature type="binding site" evidence="9">
    <location>
        <begin position="212"/>
        <end position="215"/>
    </location>
    <ligand>
        <name>GTP</name>
        <dbReference type="ChEBI" id="CHEBI:37565"/>
    </ligand>
</feature>
<dbReference type="RefSeq" id="WP_091364880.1">
    <property type="nucleotide sequence ID" value="NZ_CAUWGZ010000018.1"/>
</dbReference>
<dbReference type="InterPro" id="IPR045086">
    <property type="entry name" value="OBG_GTPase"/>
</dbReference>
<dbReference type="NCBIfam" id="TIGR02729">
    <property type="entry name" value="Obg_CgtA"/>
    <property type="match status" value="1"/>
</dbReference>
<dbReference type="Pfam" id="PF01926">
    <property type="entry name" value="MMR_HSR1"/>
    <property type="match status" value="1"/>
</dbReference>
<comment type="similarity">
    <text evidence="2 9">Belongs to the TRAFAC class OBG-HflX-like GTPase superfamily. OBG GTPase family.</text>
</comment>
<dbReference type="Gene3D" id="3.30.300.350">
    <property type="entry name" value="GTP-binding protein OBG, C-terminal domain"/>
    <property type="match status" value="1"/>
</dbReference>
<dbReference type="InterPro" id="IPR006169">
    <property type="entry name" value="GTP1_OBG_dom"/>
</dbReference>
<dbReference type="NCBIfam" id="TIGR03595">
    <property type="entry name" value="Obg_CgtA_exten"/>
    <property type="match status" value="1"/>
</dbReference>
<dbReference type="InterPro" id="IPR006074">
    <property type="entry name" value="GTP1-OBG_CS"/>
</dbReference>
<dbReference type="Gene3D" id="2.70.210.12">
    <property type="entry name" value="GTP1/OBG domain"/>
    <property type="match status" value="1"/>
</dbReference>
<dbReference type="PANTHER" id="PTHR11702">
    <property type="entry name" value="DEVELOPMENTALLY REGULATED GTP-BINDING PROTEIN-RELATED"/>
    <property type="match status" value="1"/>
</dbReference>
<dbReference type="EMBL" id="FMXA01000015">
    <property type="protein sequence ID" value="SDA54578.1"/>
    <property type="molecule type" value="Genomic_DNA"/>
</dbReference>
<dbReference type="PANTHER" id="PTHR11702:SF31">
    <property type="entry name" value="MITOCHONDRIAL RIBOSOME-ASSOCIATED GTPASE 2"/>
    <property type="match status" value="1"/>
</dbReference>
<keyword evidence="14" id="KW-1185">Reference proteome</keyword>
<evidence type="ECO:0000313" key="13">
    <source>
        <dbReference type="EMBL" id="SDA54578.1"/>
    </source>
</evidence>
<dbReference type="PRINTS" id="PR00326">
    <property type="entry name" value="GTP1OBG"/>
</dbReference>
<dbReference type="InterPro" id="IPR036346">
    <property type="entry name" value="GTP-bd_prot_GTP1/OBG_C_sf"/>
</dbReference>
<dbReference type="InterPro" id="IPR031167">
    <property type="entry name" value="G_OBG"/>
</dbReference>
<dbReference type="InterPro" id="IPR027417">
    <property type="entry name" value="P-loop_NTPase"/>
</dbReference>
<evidence type="ECO:0000256" key="4">
    <source>
        <dbReference type="ARBA" id="ARBA00022723"/>
    </source>
</evidence>
<dbReference type="GO" id="GO:0005737">
    <property type="term" value="C:cytoplasm"/>
    <property type="evidence" value="ECO:0007669"/>
    <property type="project" value="UniProtKB-SubCell"/>
</dbReference>
<dbReference type="GO" id="GO:0003924">
    <property type="term" value="F:GTPase activity"/>
    <property type="evidence" value="ECO:0007669"/>
    <property type="project" value="UniProtKB-UniRule"/>
</dbReference>
<feature type="domain" description="Obg" evidence="12">
    <location>
        <begin position="1"/>
        <end position="158"/>
    </location>
</feature>
<dbReference type="GO" id="GO:0005525">
    <property type="term" value="F:GTP binding"/>
    <property type="evidence" value="ECO:0007669"/>
    <property type="project" value="UniProtKB-UniRule"/>
</dbReference>
<feature type="domain" description="OCT" evidence="11">
    <location>
        <begin position="345"/>
        <end position="422"/>
    </location>
</feature>
<dbReference type="Pfam" id="PF09269">
    <property type="entry name" value="DUF1967"/>
    <property type="match status" value="1"/>
</dbReference>
<feature type="binding site" evidence="9">
    <location>
        <begin position="282"/>
        <end position="285"/>
    </location>
    <ligand>
        <name>GTP</name>
        <dbReference type="ChEBI" id="CHEBI:37565"/>
    </ligand>
</feature>
<evidence type="ECO:0000256" key="9">
    <source>
        <dbReference type="HAMAP-Rule" id="MF_01454"/>
    </source>
</evidence>
<sequence>MFIDRARIIVESGAGGDGAVAFRREKYVPRGGPAGGDGGEGGSVIAVADQEINTLQAFRRHRKWAAKKGENGGAKDCFGKAADDVLVPVPLGTLIYDIDTGKLIADMTHHGQRVVLAKGGRGGRGNSHFATPAVRAPTYAEKGEPGERREMRLELKVLADVGLLGYPSVGKSSLIRKVSGAKPQVAAYHFTTLNPILGMVNLDESRSFVMADIPGLIEGASEGVGLGDEFLRHIERTRVLIHVLDAAGSEGRDPIDDFHVINQELAKYSDKLTKKKQLVAANKIDLITDMSKLDKLREEIEAEGYEFFPICTLDGRGLKPLMERAWQIIEATPKVELETPDTSIIYDVKPDDFKVKVEDGVYYLTGKRVQKLVNMTNFDDYVSLRRFEKAWKYMDLEKLLKKEGIKEGDTVNLYGVEFTYTARKHGEDTPQEDEE</sequence>
<evidence type="ECO:0000256" key="8">
    <source>
        <dbReference type="ARBA" id="ARBA00023134"/>
    </source>
</evidence>
<evidence type="ECO:0000259" key="11">
    <source>
        <dbReference type="PROSITE" id="PS51881"/>
    </source>
</evidence>
<keyword evidence="3 9" id="KW-0963">Cytoplasm</keyword>
<keyword evidence="7 9" id="KW-0460">Magnesium</keyword>
<feature type="binding site" evidence="9">
    <location>
        <begin position="311"/>
        <end position="313"/>
    </location>
    <ligand>
        <name>GTP</name>
        <dbReference type="ChEBI" id="CHEBI:37565"/>
    </ligand>
</feature>
<dbReference type="GO" id="GO:0000287">
    <property type="term" value="F:magnesium ion binding"/>
    <property type="evidence" value="ECO:0007669"/>
    <property type="project" value="InterPro"/>
</dbReference>
<evidence type="ECO:0000259" key="10">
    <source>
        <dbReference type="PROSITE" id="PS51710"/>
    </source>
</evidence>
<dbReference type="AlphaFoldDB" id="A0A1G5W8Z4"/>
<keyword evidence="4 9" id="KW-0479">Metal-binding</keyword>
<dbReference type="SUPFAM" id="SSF82051">
    <property type="entry name" value="Obg GTP-binding protein N-terminal domain"/>
    <property type="match status" value="1"/>
</dbReference>
<dbReference type="CDD" id="cd01898">
    <property type="entry name" value="Obg"/>
    <property type="match status" value="1"/>
</dbReference>
<dbReference type="SUPFAM" id="SSF52540">
    <property type="entry name" value="P-loop containing nucleoside triphosphate hydrolases"/>
    <property type="match status" value="1"/>
</dbReference>
<comment type="cofactor">
    <cofactor evidence="1 9">
        <name>Mg(2+)</name>
        <dbReference type="ChEBI" id="CHEBI:18420"/>
    </cofactor>
</comment>
<keyword evidence="6 9" id="KW-0378">Hydrolase</keyword>
<dbReference type="EC" id="3.6.5.-" evidence="9"/>
<name>A0A1G5W8Z4_9FIRM</name>
<feature type="binding site" evidence="9">
    <location>
        <begin position="190"/>
        <end position="194"/>
    </location>
    <ligand>
        <name>GTP</name>
        <dbReference type="ChEBI" id="CHEBI:37565"/>
    </ligand>
</feature>
<dbReference type="InterPro" id="IPR006073">
    <property type="entry name" value="GTP-bd"/>
</dbReference>
<dbReference type="PROSITE" id="PS51881">
    <property type="entry name" value="OCT"/>
    <property type="match status" value="1"/>
</dbReference>
<organism evidence="13 14">
    <name type="scientific">Allisonella histaminiformans</name>
    <dbReference type="NCBI Taxonomy" id="209880"/>
    <lineage>
        <taxon>Bacteria</taxon>
        <taxon>Bacillati</taxon>
        <taxon>Bacillota</taxon>
        <taxon>Negativicutes</taxon>
        <taxon>Veillonellales</taxon>
        <taxon>Veillonellaceae</taxon>
        <taxon>Allisonella</taxon>
    </lineage>
</organism>
<comment type="function">
    <text evidence="9">An essential GTPase which binds GTP, GDP and possibly (p)ppGpp with moderate affinity, with high nucleotide exchange rates and a fairly low GTP hydrolysis rate. Plays a role in control of the cell cycle, stress response, ribosome biogenesis and in those bacteria that undergo differentiation, in morphogenesis control.</text>
</comment>
<dbReference type="PROSITE" id="PS51883">
    <property type="entry name" value="OBG"/>
    <property type="match status" value="1"/>
</dbReference>
<reference evidence="13 14" key="1">
    <citation type="submission" date="2016-10" db="EMBL/GenBank/DDBJ databases">
        <authorList>
            <person name="de Groot N.N."/>
        </authorList>
    </citation>
    <scope>NUCLEOTIDE SEQUENCE [LARGE SCALE GENOMIC DNA]</scope>
    <source>
        <strain evidence="13 14">DSM 15230</strain>
    </source>
</reference>
<feature type="binding site" evidence="9">
    <location>
        <position position="172"/>
    </location>
    <ligand>
        <name>Mg(2+)</name>
        <dbReference type="ChEBI" id="CHEBI:18420"/>
    </ligand>
</feature>
<keyword evidence="8 9" id="KW-0342">GTP-binding</keyword>
<dbReference type="Proteomes" id="UP000199689">
    <property type="component" value="Unassembled WGS sequence"/>
</dbReference>
<dbReference type="NCBIfam" id="NF008954">
    <property type="entry name" value="PRK12296.1"/>
    <property type="match status" value="1"/>
</dbReference>
<gene>
    <name evidence="9" type="primary">obg</name>
    <name evidence="13" type="ORF">SAMN02910343_01228</name>
</gene>
<dbReference type="SUPFAM" id="SSF102741">
    <property type="entry name" value="Obg GTP-binding protein C-terminal domain"/>
    <property type="match status" value="1"/>
</dbReference>
<dbReference type="InterPro" id="IPR036726">
    <property type="entry name" value="GTP1_OBG_dom_sf"/>
</dbReference>
<protein>
    <recommendedName>
        <fullName evidence="9">GTPase Obg</fullName>
        <ecNumber evidence="9">3.6.5.-</ecNumber>
    </recommendedName>
    <alternativeName>
        <fullName evidence="9">GTP-binding protein Obg</fullName>
    </alternativeName>
</protein>
<evidence type="ECO:0000256" key="2">
    <source>
        <dbReference type="ARBA" id="ARBA00007699"/>
    </source>
</evidence>
<feature type="domain" description="OBG-type G" evidence="10">
    <location>
        <begin position="159"/>
        <end position="330"/>
    </location>
</feature>
<dbReference type="Gene3D" id="3.40.50.300">
    <property type="entry name" value="P-loop containing nucleotide triphosphate hydrolases"/>
    <property type="match status" value="1"/>
</dbReference>
<evidence type="ECO:0000256" key="6">
    <source>
        <dbReference type="ARBA" id="ARBA00022801"/>
    </source>
</evidence>
<feature type="binding site" evidence="9">
    <location>
        <position position="192"/>
    </location>
    <ligand>
        <name>Mg(2+)</name>
        <dbReference type="ChEBI" id="CHEBI:18420"/>
    </ligand>
</feature>
<evidence type="ECO:0000259" key="12">
    <source>
        <dbReference type="PROSITE" id="PS51883"/>
    </source>
</evidence>
<evidence type="ECO:0000256" key="1">
    <source>
        <dbReference type="ARBA" id="ARBA00001946"/>
    </source>
</evidence>
<dbReference type="InterPro" id="IPR015349">
    <property type="entry name" value="OCT_dom"/>
</dbReference>
<dbReference type="GeneID" id="87756240"/>
<dbReference type="NCBIfam" id="NF008956">
    <property type="entry name" value="PRK12299.1"/>
    <property type="match status" value="1"/>
</dbReference>
<comment type="subcellular location">
    <subcellularLocation>
        <location evidence="9">Cytoplasm</location>
    </subcellularLocation>
</comment>
<keyword evidence="5 9" id="KW-0547">Nucleotide-binding</keyword>
<dbReference type="GO" id="GO:0042254">
    <property type="term" value="P:ribosome biogenesis"/>
    <property type="evidence" value="ECO:0007669"/>
    <property type="project" value="UniProtKB-UniRule"/>
</dbReference>
<evidence type="ECO:0000313" key="14">
    <source>
        <dbReference type="Proteomes" id="UP000199689"/>
    </source>
</evidence>
<dbReference type="InterPro" id="IPR014100">
    <property type="entry name" value="GTP-bd_Obg/CgtA"/>
</dbReference>
<dbReference type="PROSITE" id="PS51710">
    <property type="entry name" value="G_OBG"/>
    <property type="match status" value="1"/>
</dbReference>